<evidence type="ECO:0000256" key="1">
    <source>
        <dbReference type="SAM" id="Phobius"/>
    </source>
</evidence>
<evidence type="ECO:0000313" key="3">
    <source>
        <dbReference type="Proteomes" id="UP000030147"/>
    </source>
</evidence>
<keyword evidence="1" id="KW-1133">Transmembrane helix</keyword>
<feature type="transmembrane region" description="Helical" evidence="1">
    <location>
        <begin position="227"/>
        <end position="248"/>
    </location>
</feature>
<feature type="transmembrane region" description="Helical" evidence="1">
    <location>
        <begin position="7"/>
        <end position="28"/>
    </location>
</feature>
<dbReference type="Pfam" id="PF19484">
    <property type="entry name" value="DUF6020"/>
    <property type="match status" value="1"/>
</dbReference>
<keyword evidence="1" id="KW-0812">Transmembrane</keyword>
<feature type="transmembrane region" description="Helical" evidence="1">
    <location>
        <begin position="139"/>
        <end position="158"/>
    </location>
</feature>
<dbReference type="InterPro" id="IPR046062">
    <property type="entry name" value="DUF6020"/>
</dbReference>
<feature type="transmembrane region" description="Helical" evidence="1">
    <location>
        <begin position="34"/>
        <end position="51"/>
    </location>
</feature>
<gene>
    <name evidence="2" type="ORF">N782_15935</name>
</gene>
<feature type="transmembrane region" description="Helical" evidence="1">
    <location>
        <begin position="254"/>
        <end position="272"/>
    </location>
</feature>
<feature type="transmembrane region" description="Helical" evidence="1">
    <location>
        <begin position="504"/>
        <end position="521"/>
    </location>
</feature>
<reference evidence="2 3" key="1">
    <citation type="journal article" date="2015" name="Stand. Genomic Sci.">
        <title>High quality draft genome sequence of the moderately halophilic bacterium Pontibacillus yanchengensis Y32(T) and comparison among Pontibacillus genomes.</title>
        <authorList>
            <person name="Huang J."/>
            <person name="Qiao Z.X."/>
            <person name="Tang J.W."/>
            <person name="Wang G."/>
        </authorList>
    </citation>
    <scope>NUCLEOTIDE SEQUENCE [LARGE SCALE GENOMIC DNA]</scope>
    <source>
        <strain evidence="2 3">Y32</strain>
    </source>
</reference>
<evidence type="ECO:0008006" key="4">
    <source>
        <dbReference type="Google" id="ProtNLM"/>
    </source>
</evidence>
<dbReference type="EMBL" id="AVBF01000045">
    <property type="protein sequence ID" value="KGP71872.1"/>
    <property type="molecule type" value="Genomic_DNA"/>
</dbReference>
<keyword evidence="3" id="KW-1185">Reference proteome</keyword>
<accession>A0A0A2T7X7</accession>
<feature type="transmembrane region" description="Helical" evidence="1">
    <location>
        <begin position="186"/>
        <end position="215"/>
    </location>
</feature>
<protein>
    <recommendedName>
        <fullName evidence="4">Glycosyltransferase RgtA/B/C/D-like domain-containing protein</fullName>
    </recommendedName>
</protein>
<dbReference type="eggNOG" id="ENOG502Z972">
    <property type="taxonomic scope" value="Bacteria"/>
</dbReference>
<dbReference type="OrthoDB" id="2137478at2"/>
<evidence type="ECO:0000313" key="2">
    <source>
        <dbReference type="EMBL" id="KGP71872.1"/>
    </source>
</evidence>
<dbReference type="STRING" id="1385514.N782_15935"/>
<organism evidence="2 3">
    <name type="scientific">Pontibacillus yanchengensis Y32</name>
    <dbReference type="NCBI Taxonomy" id="1385514"/>
    <lineage>
        <taxon>Bacteria</taxon>
        <taxon>Bacillati</taxon>
        <taxon>Bacillota</taxon>
        <taxon>Bacilli</taxon>
        <taxon>Bacillales</taxon>
        <taxon>Bacillaceae</taxon>
        <taxon>Pontibacillus</taxon>
    </lineage>
</organism>
<keyword evidence="1" id="KW-0472">Membrane</keyword>
<dbReference type="Proteomes" id="UP000030147">
    <property type="component" value="Unassembled WGS sequence"/>
</dbReference>
<feature type="transmembrane region" description="Helical" evidence="1">
    <location>
        <begin position="284"/>
        <end position="317"/>
    </location>
</feature>
<feature type="transmembrane region" description="Helical" evidence="1">
    <location>
        <begin position="323"/>
        <end position="345"/>
    </location>
</feature>
<proteinExistence type="predicted"/>
<comment type="caution">
    <text evidence="2">The sequence shown here is derived from an EMBL/GenBank/DDBJ whole genome shotgun (WGS) entry which is preliminary data.</text>
</comment>
<name>A0A0A2T7X7_9BACI</name>
<feature type="transmembrane region" description="Helical" evidence="1">
    <location>
        <begin position="95"/>
        <end position="118"/>
    </location>
</feature>
<feature type="transmembrane region" description="Helical" evidence="1">
    <location>
        <begin position="552"/>
        <end position="570"/>
    </location>
</feature>
<feature type="transmembrane region" description="Helical" evidence="1">
    <location>
        <begin position="527"/>
        <end position="545"/>
    </location>
</feature>
<feature type="transmembrane region" description="Helical" evidence="1">
    <location>
        <begin position="72"/>
        <end position="89"/>
    </location>
</feature>
<sequence>MTNLSPIIRVMVSVVVSLIATAGIISFYEPFYPFTMFIGVILICLFTLIAYSASKSFSWNHSILFSRPHMKWVLPFGLIFPALLMASSAPDQSHIETSIMFVIVYFVTYLVYMCLSFIGMSKLIHLDASGKSSKYSFSIYLVIPFVTWMVYFIAFFPATMTPDSLSQWGQAHSYDWSNWHPLVHTWLLTVLVQIWDSPGVLALFQVFMMALVWAYGMKSIEKRGVSFVWLSLFTVLVAAWPVLGIYSISLWKDVLYSIVLFLFCVLTFNIVFTRGVWLTQKSNLLLLFVTSLGVAFFRHNGFPVFLVMGILLLIVFRQHWKPLLANFIAVLAIYLVVTGPIFTALDVRPTEAKEALGIPTQQMANIVINGDLTEDQEAYVSNVMPLPMWEKFYHPYKVDPIKFSGEYDDTFIANDLGAFLKVWSGMVIQNPGLAIEAFLKETSIVWQMHEPEKPGYTSNFLTYIYKDNEYGLENKIFFPTITSNVKEYLEDSEKNFLTTIWRPASYLFAIVFLTFTAWMKFNRRASVWLISLPVLLNVGSVAATLPAQDFRYLFSNVPLALFLIAMIWIGQSKMSDAHE</sequence>
<dbReference type="RefSeq" id="WP_052111359.1">
    <property type="nucleotide sequence ID" value="NZ_AVBF01000045.1"/>
</dbReference>
<dbReference type="AlphaFoldDB" id="A0A0A2T7X7"/>